<dbReference type="GO" id="GO:0009044">
    <property type="term" value="F:xylan 1,4-beta-xylosidase activity"/>
    <property type="evidence" value="ECO:0007669"/>
    <property type="project" value="InterPro"/>
</dbReference>
<accession>A0A5Q2TJ26</accession>
<dbReference type="Gene3D" id="3.20.20.300">
    <property type="entry name" value="Glycoside hydrolase, family 3, N-terminal domain"/>
    <property type="match status" value="1"/>
</dbReference>
<dbReference type="KEGG" id="grc:GI584_07960"/>
<dbReference type="InterPro" id="IPR002772">
    <property type="entry name" value="Glyco_hydro_3_C"/>
</dbReference>
<dbReference type="SUPFAM" id="SSF52279">
    <property type="entry name" value="Beta-D-glucan exohydrolase, C-terminal domain"/>
    <property type="match status" value="1"/>
</dbReference>
<dbReference type="InterPro" id="IPR036881">
    <property type="entry name" value="Glyco_hydro_3_C_sf"/>
</dbReference>
<dbReference type="PANTHER" id="PTHR42721">
    <property type="entry name" value="SUGAR HYDROLASE-RELATED"/>
    <property type="match status" value="1"/>
</dbReference>
<dbReference type="GO" id="GO:0045493">
    <property type="term" value="P:xylan catabolic process"/>
    <property type="evidence" value="ECO:0007669"/>
    <property type="project" value="InterPro"/>
</dbReference>
<name>A0A5Q2TJ26_9BACI</name>
<dbReference type="CDD" id="cd23343">
    <property type="entry name" value="beta-trefoil_FSCN_BglX-like"/>
    <property type="match status" value="1"/>
</dbReference>
<reference evidence="6 7" key="1">
    <citation type="submission" date="2019-11" db="EMBL/GenBank/DDBJ databases">
        <title>Gracilibacillus salitolerans sp. nov., a moderate halophile isolated from a saline soil in northwest China.</title>
        <authorList>
            <person name="Gan L."/>
        </authorList>
    </citation>
    <scope>NUCLEOTIDE SEQUENCE [LARGE SCALE GENOMIC DNA]</scope>
    <source>
        <strain evidence="6 7">SCU50</strain>
    </source>
</reference>
<dbReference type="SMART" id="SM01217">
    <property type="entry name" value="Fn3_like"/>
    <property type="match status" value="1"/>
</dbReference>
<keyword evidence="2" id="KW-0732">Signal</keyword>
<dbReference type="GO" id="GO:0031222">
    <property type="term" value="P:arabinan catabolic process"/>
    <property type="evidence" value="ECO:0007669"/>
    <property type="project" value="TreeGrafter"/>
</dbReference>
<keyword evidence="4" id="KW-0326">Glycosidase</keyword>
<dbReference type="InterPro" id="IPR017853">
    <property type="entry name" value="GH"/>
</dbReference>
<dbReference type="InterPro" id="IPR026891">
    <property type="entry name" value="Fn3-like"/>
</dbReference>
<dbReference type="InterPro" id="IPR019800">
    <property type="entry name" value="Glyco_hydro_3_AS"/>
</dbReference>
<proteinExistence type="inferred from homology"/>
<dbReference type="InterPro" id="IPR013783">
    <property type="entry name" value="Ig-like_fold"/>
</dbReference>
<evidence type="ECO:0000256" key="4">
    <source>
        <dbReference type="RuleBase" id="RU361161"/>
    </source>
</evidence>
<dbReference type="EMBL" id="CP045915">
    <property type="protein sequence ID" value="QGH33960.1"/>
    <property type="molecule type" value="Genomic_DNA"/>
</dbReference>
<evidence type="ECO:0000256" key="2">
    <source>
        <dbReference type="ARBA" id="ARBA00022729"/>
    </source>
</evidence>
<evidence type="ECO:0000256" key="3">
    <source>
        <dbReference type="ARBA" id="ARBA00022801"/>
    </source>
</evidence>
<dbReference type="InterPro" id="IPR036962">
    <property type="entry name" value="Glyco_hydro_3_N_sf"/>
</dbReference>
<dbReference type="AlphaFoldDB" id="A0A5Q2TJ26"/>
<dbReference type="InterPro" id="IPR001764">
    <property type="entry name" value="Glyco_hydro_3_N"/>
</dbReference>
<feature type="domain" description="Fibronectin type III-like" evidence="5">
    <location>
        <begin position="730"/>
        <end position="800"/>
    </location>
</feature>
<dbReference type="InterPro" id="IPR044993">
    <property type="entry name" value="BXL"/>
</dbReference>
<dbReference type="GO" id="GO:0046556">
    <property type="term" value="F:alpha-L-arabinofuranosidase activity"/>
    <property type="evidence" value="ECO:0007669"/>
    <property type="project" value="TreeGrafter"/>
</dbReference>
<dbReference type="Gene3D" id="3.40.50.1700">
    <property type="entry name" value="Glycoside hydrolase family 3 C-terminal domain"/>
    <property type="match status" value="1"/>
</dbReference>
<dbReference type="Pfam" id="PF14310">
    <property type="entry name" value="Fn3-like"/>
    <property type="match status" value="1"/>
</dbReference>
<dbReference type="Gene3D" id="2.60.120.380">
    <property type="match status" value="1"/>
</dbReference>
<evidence type="ECO:0000256" key="1">
    <source>
        <dbReference type="ARBA" id="ARBA00005336"/>
    </source>
</evidence>
<dbReference type="PRINTS" id="PR00133">
    <property type="entry name" value="GLHYDRLASE3"/>
</dbReference>
<dbReference type="Gene3D" id="2.60.40.10">
    <property type="entry name" value="Immunoglobulins"/>
    <property type="match status" value="1"/>
</dbReference>
<evidence type="ECO:0000313" key="6">
    <source>
        <dbReference type="EMBL" id="QGH33960.1"/>
    </source>
</evidence>
<gene>
    <name evidence="6" type="ORF">GI584_07960</name>
</gene>
<dbReference type="PROSITE" id="PS00775">
    <property type="entry name" value="GLYCOSYL_HYDROL_F3"/>
    <property type="match status" value="1"/>
</dbReference>
<comment type="similarity">
    <text evidence="1 4">Belongs to the glycosyl hydrolase 3 family.</text>
</comment>
<keyword evidence="3 4" id="KW-0378">Hydrolase</keyword>
<dbReference type="Pfam" id="PF00933">
    <property type="entry name" value="Glyco_hydro_3"/>
    <property type="match status" value="1"/>
</dbReference>
<keyword evidence="7" id="KW-1185">Reference proteome</keyword>
<dbReference type="Pfam" id="PF01915">
    <property type="entry name" value="Glyco_hydro_3_C"/>
    <property type="match status" value="1"/>
</dbReference>
<dbReference type="PANTHER" id="PTHR42721:SF3">
    <property type="entry name" value="BETA-D-XYLOSIDASE 5-RELATED"/>
    <property type="match status" value="1"/>
</dbReference>
<evidence type="ECO:0000313" key="7">
    <source>
        <dbReference type="Proteomes" id="UP000339690"/>
    </source>
</evidence>
<organism evidence="6 7">
    <name type="scientific">Gracilibacillus salitolerans</name>
    <dbReference type="NCBI Taxonomy" id="2663022"/>
    <lineage>
        <taxon>Bacteria</taxon>
        <taxon>Bacillati</taxon>
        <taxon>Bacillota</taxon>
        <taxon>Bacilli</taxon>
        <taxon>Bacillales</taxon>
        <taxon>Bacillaceae</taxon>
        <taxon>Gracilibacillus</taxon>
    </lineage>
</organism>
<dbReference type="Proteomes" id="UP000339690">
    <property type="component" value="Chromosome"/>
</dbReference>
<protein>
    <submittedName>
        <fullName evidence="6">Beta-glucosidase</fullName>
    </submittedName>
</protein>
<evidence type="ECO:0000259" key="5">
    <source>
        <dbReference type="SMART" id="SM01217"/>
    </source>
</evidence>
<dbReference type="SUPFAM" id="SSF51445">
    <property type="entry name" value="(Trans)glycosidases"/>
    <property type="match status" value="1"/>
</dbReference>
<sequence length="937" mass="106212">MGRCGFLSTVEKIQSPSLSLEKRLSILMEALTLEEKISLLSTSQSAIPRLGIKEYAVGGEAAHGVVDRAGGKATVFPQPIGLSSTWNKALIHQVGSAIGDEARVFYQLQNEKTGLTLWAPTIDMERDPRWGRTEEAYGEDPYLTGQLSKELIKGMQGDDPFYVKLVAAPKHFYGNNHEKGREDTSNSIDLRNRKEYYLKAFEPAFKEANALSMMTAYNGVNGIPCMQIHEIEEIVRDEWGMDGFIVSDGGALTLNVEEYQYYDTFEEALADALKKGIDCFVDRKEIVEEAAKDALDKQLIEPEDIDRAIHRMLKVRFRLGHFDEDTSRNPYHNLPLDVMCSDNHSKLARKATDESIVLLKNDREFLPLCENKLEKLAVIGPTANDVFRDWYTGYPPYKVTPLAGIKEHIPDLDISYHDGFDRIVWQPKLSSDHLGVNDENHWIITQDDESHAALVDEDWGNGWHVFKSVKTNRYLTQMDKGQTFSATKEEIFDWFNREKINVTANDQDLYRLSSWNGYPITIEEDKVIVSENDATLFEKKVIENGIEEAAACAKESDVAVVCVGNHPMINGKETEDREDIKLADYQQRLVQAVYQANPNMVLVVIGSYPFAINWEQDHIPAIIYSSHGSQELGHSLAATIFGDNNPSGKLSMTWYRDANRLPEITDYDIRKGKRTYQYADDNTLYPFGHGLSYGTVTYQDVIIDKYVITENEQLSVTFTIKNESDFNRSEVAQVYASVTGGYYSRANKQLVAFEKVFLLPEEEKQVTLSIDTDQLKVFDVRSNQFVLEQGTVLLHIGQSSEQFVYTSAPVTIKGEVITGRSLEQLTPAENYDDYKHITLTKGERERPCVTADQQGWILFRNVQHQSNVKLKVRVKGASGQLSVYVNDREKSPVTTQKIDVDQWTDQMIDFHSQDSDPIDIILEMSQLSIQSIQLMEG</sequence>